<dbReference type="PROSITE" id="PS01159">
    <property type="entry name" value="WW_DOMAIN_1"/>
    <property type="match status" value="5"/>
</dbReference>
<dbReference type="InterPro" id="IPR051583">
    <property type="entry name" value="YAP1"/>
</dbReference>
<proteinExistence type="predicted"/>
<evidence type="ECO:0000256" key="3">
    <source>
        <dbReference type="ARBA" id="ARBA00022490"/>
    </source>
</evidence>
<dbReference type="SUPFAM" id="SSF51045">
    <property type="entry name" value="WW domain"/>
    <property type="match status" value="5"/>
</dbReference>
<keyword evidence="3" id="KW-0963">Cytoplasm</keyword>
<evidence type="ECO:0000256" key="1">
    <source>
        <dbReference type="ARBA" id="ARBA00004123"/>
    </source>
</evidence>
<comment type="caution">
    <text evidence="7">The sequence shown here is derived from an EMBL/GenBank/DDBJ whole genome shotgun (WGS) entry which is preliminary data.</text>
</comment>
<evidence type="ECO:0000256" key="2">
    <source>
        <dbReference type="ARBA" id="ARBA00004496"/>
    </source>
</evidence>
<gene>
    <name evidence="7" type="ORF">BC938DRAFT_472441</name>
</gene>
<dbReference type="GO" id="GO:0005737">
    <property type="term" value="C:cytoplasm"/>
    <property type="evidence" value="ECO:0007669"/>
    <property type="project" value="UniProtKB-SubCell"/>
</dbReference>
<keyword evidence="8" id="KW-1185">Reference proteome</keyword>
<dbReference type="EMBL" id="RBNJ01013533">
    <property type="protein sequence ID" value="RUS25241.1"/>
    <property type="molecule type" value="Genomic_DNA"/>
</dbReference>
<dbReference type="Gene3D" id="2.20.70.10">
    <property type="match status" value="5"/>
</dbReference>
<keyword evidence="4" id="KW-0539">Nucleus</keyword>
<dbReference type="CDD" id="cd00201">
    <property type="entry name" value="WW"/>
    <property type="match status" value="5"/>
</dbReference>
<dbReference type="InterPro" id="IPR036020">
    <property type="entry name" value="WW_dom_sf"/>
</dbReference>
<dbReference type="SUPFAM" id="SSF56399">
    <property type="entry name" value="ADP-ribosylation"/>
    <property type="match status" value="1"/>
</dbReference>
<evidence type="ECO:0000256" key="4">
    <source>
        <dbReference type="ARBA" id="ARBA00023242"/>
    </source>
</evidence>
<dbReference type="Proteomes" id="UP000274822">
    <property type="component" value="Unassembled WGS sequence"/>
</dbReference>
<feature type="domain" description="WW" evidence="6">
    <location>
        <begin position="171"/>
        <end position="204"/>
    </location>
</feature>
<dbReference type="GO" id="GO:0003950">
    <property type="term" value="F:NAD+ poly-ADP-ribosyltransferase activity"/>
    <property type="evidence" value="ECO:0007669"/>
    <property type="project" value="InterPro"/>
</dbReference>
<dbReference type="GO" id="GO:0045944">
    <property type="term" value="P:positive regulation of transcription by RNA polymerase II"/>
    <property type="evidence" value="ECO:0007669"/>
    <property type="project" value="TreeGrafter"/>
</dbReference>
<protein>
    <recommendedName>
        <fullName evidence="6">WW domain-containing protein</fullName>
    </recommendedName>
</protein>
<dbReference type="Pfam" id="PF00397">
    <property type="entry name" value="WW"/>
    <property type="match status" value="5"/>
</dbReference>
<dbReference type="GO" id="GO:0005634">
    <property type="term" value="C:nucleus"/>
    <property type="evidence" value="ECO:0007669"/>
    <property type="project" value="UniProtKB-SubCell"/>
</dbReference>
<dbReference type="PROSITE" id="PS50020">
    <property type="entry name" value="WW_DOMAIN_2"/>
    <property type="match status" value="5"/>
</dbReference>
<feature type="domain" description="WW" evidence="6">
    <location>
        <begin position="123"/>
        <end position="156"/>
    </location>
</feature>
<organism evidence="7 8">
    <name type="scientific">Jimgerdemannia flammicorona</name>
    <dbReference type="NCBI Taxonomy" id="994334"/>
    <lineage>
        <taxon>Eukaryota</taxon>
        <taxon>Fungi</taxon>
        <taxon>Fungi incertae sedis</taxon>
        <taxon>Mucoromycota</taxon>
        <taxon>Mucoromycotina</taxon>
        <taxon>Endogonomycetes</taxon>
        <taxon>Endogonales</taxon>
        <taxon>Endogonaceae</taxon>
        <taxon>Jimgerdemannia</taxon>
    </lineage>
</organism>
<dbReference type="InterPro" id="IPR001202">
    <property type="entry name" value="WW_dom"/>
</dbReference>
<dbReference type="InterPro" id="IPR012317">
    <property type="entry name" value="Poly(ADP-ribose)pol_cat_dom"/>
</dbReference>
<dbReference type="PANTHER" id="PTHR17616:SF8">
    <property type="entry name" value="TRANSCRIPTIONAL COACTIVATOR YORKIE"/>
    <property type="match status" value="1"/>
</dbReference>
<evidence type="ECO:0000313" key="7">
    <source>
        <dbReference type="EMBL" id="RUS25241.1"/>
    </source>
</evidence>
<dbReference type="SMART" id="SM00456">
    <property type="entry name" value="WW"/>
    <property type="match status" value="5"/>
</dbReference>
<feature type="region of interest" description="Disordered" evidence="5">
    <location>
        <begin position="149"/>
        <end position="175"/>
    </location>
</feature>
<feature type="domain" description="WW" evidence="6">
    <location>
        <begin position="323"/>
        <end position="356"/>
    </location>
</feature>
<feature type="domain" description="WW" evidence="6">
    <location>
        <begin position="3"/>
        <end position="36"/>
    </location>
</feature>
<dbReference type="AlphaFoldDB" id="A0A433Q634"/>
<evidence type="ECO:0000313" key="8">
    <source>
        <dbReference type="Proteomes" id="UP000274822"/>
    </source>
</evidence>
<comment type="subcellular location">
    <subcellularLocation>
        <location evidence="2">Cytoplasm</location>
    </subcellularLocation>
    <subcellularLocation>
        <location evidence="1">Nucleus</location>
    </subcellularLocation>
</comment>
<dbReference type="GO" id="GO:0035329">
    <property type="term" value="P:hippo signaling"/>
    <property type="evidence" value="ECO:0007669"/>
    <property type="project" value="TreeGrafter"/>
</dbReference>
<name>A0A433Q634_9FUNG</name>
<feature type="compositionally biased region" description="Low complexity" evidence="5">
    <location>
        <begin position="316"/>
        <end position="326"/>
    </location>
</feature>
<feature type="region of interest" description="Disordered" evidence="5">
    <location>
        <begin position="243"/>
        <end position="284"/>
    </location>
</feature>
<dbReference type="Pfam" id="PF00644">
    <property type="entry name" value="PARP"/>
    <property type="match status" value="1"/>
</dbReference>
<feature type="domain" description="WW" evidence="6">
    <location>
        <begin position="275"/>
        <end position="308"/>
    </location>
</feature>
<reference evidence="7 8" key="1">
    <citation type="journal article" date="2018" name="New Phytol.">
        <title>Phylogenomics of Endogonaceae and evolution of mycorrhizas within Mucoromycota.</title>
        <authorList>
            <person name="Chang Y."/>
            <person name="Desiro A."/>
            <person name="Na H."/>
            <person name="Sandor L."/>
            <person name="Lipzen A."/>
            <person name="Clum A."/>
            <person name="Barry K."/>
            <person name="Grigoriev I.V."/>
            <person name="Martin F.M."/>
            <person name="Stajich J.E."/>
            <person name="Smith M.E."/>
            <person name="Bonito G."/>
            <person name="Spatafora J.W."/>
        </authorList>
    </citation>
    <scope>NUCLEOTIDE SEQUENCE [LARGE SCALE GENOMIC DNA]</scope>
    <source>
        <strain evidence="7 8">AD002</strain>
    </source>
</reference>
<dbReference type="Gene3D" id="3.90.228.10">
    <property type="match status" value="1"/>
</dbReference>
<accession>A0A433Q634</accession>
<dbReference type="PANTHER" id="PTHR17616">
    <property type="entry name" value="YES-ASSOCIATED PROTEIN YAP1 FAMILY MEMBER"/>
    <property type="match status" value="1"/>
</dbReference>
<dbReference type="GO" id="GO:0003713">
    <property type="term" value="F:transcription coactivator activity"/>
    <property type="evidence" value="ECO:0007669"/>
    <property type="project" value="TreeGrafter"/>
</dbReference>
<evidence type="ECO:0000256" key="5">
    <source>
        <dbReference type="SAM" id="MobiDB-lite"/>
    </source>
</evidence>
<feature type="region of interest" description="Disordered" evidence="5">
    <location>
        <begin position="301"/>
        <end position="328"/>
    </location>
</feature>
<evidence type="ECO:0000259" key="6">
    <source>
        <dbReference type="PROSITE" id="PS50020"/>
    </source>
</evidence>
<sequence>MSIPLPLGWEAKQAPDGRWYFIDHQRQTTTWEDPRQKIPNVVSPSSAEPKVTTYDFERPMFFSHNTPRPTVVSYTTPTIATPPFTPPFTSPAASPVTSPIRPILAQPYTTPVNTYPTHMPNFGPLPPGWDMRTDTNGRPYFLNHKTETSTWEDPRLKATPPQGVPTTAGLDALPPGWEKRINVDGRPYFVNHITKLTSWQDPRLNSPPIPDTPTSHLPARRAQTAPIPPTPLPSVLTPPLPVQRTQTTPLPHKPIPTLPARTQSDPVLNKGVKSDPLPPGWEEAKTPKGVIYFIDHSTQTTTWDDPRLTSRPPPSSSKGGASKPLPAGWEEKQTENGVTYFIDHNTQTTTWEDPRLHYKRVPSTPVRSTSVREPESLPEQIEYYALPLRNKNGHIRYYISTTPNLALTEDTETSLTIYTITLNKPYQKTTQNITYQQNSSTTISVIGNNISTTNTFGNQSITTILRPAVKRRPGGAAASVVEKVQIARLRVGTNNILCCRCRIPKRDECPCIHCKRHPSDGHTGYVEYHRAGDGDGPHSHGEYCHSDELRHEIRPDFFHLRQTFDSELVLGLLAVWAEGTSLTDRIWRTFLDSWTHAKYEFGTVYHRSQYGLSFFQPNLSLLQRFENYVLDCYQRDKHVNIVPLWHGTTNVCTGGTCMDFGTCANCNIMTQGFSNEKAGRRSWERYGPGIYFASNSSKAHTYVNVDEDRRPQPNSNGKYTIIMSLVVLGRLYETHENDMSYLVGPPDGYDSLRGMVKPEAERLSNKDLRYEEYVVYSSDAVLPIATLEYEVYW</sequence>